<dbReference type="AlphaFoldDB" id="A0A5N6KGK6"/>
<name>A0A5N6KGK6_MONLA</name>
<dbReference type="PANTHER" id="PTHR13464">
    <property type="entry name" value="TRANSCRIPTIONAL REGULATOR PROTEIN HCNGP"/>
    <property type="match status" value="1"/>
</dbReference>
<dbReference type="Pfam" id="PF07818">
    <property type="entry name" value="HCNGP"/>
    <property type="match status" value="1"/>
</dbReference>
<evidence type="ECO:0000313" key="2">
    <source>
        <dbReference type="EMBL" id="KAB8302788.1"/>
    </source>
</evidence>
<accession>A0A5N6KGK6</accession>
<reference evidence="2 3" key="1">
    <citation type="submission" date="2019-06" db="EMBL/GenBank/DDBJ databases">
        <title>Genome Sequence of the Brown Rot Fungal Pathogen Monilinia laxa.</title>
        <authorList>
            <person name="De Miccolis Angelini R.M."/>
            <person name="Landi L."/>
            <person name="Abate D."/>
            <person name="Pollastro S."/>
            <person name="Romanazzi G."/>
            <person name="Faretra F."/>
        </authorList>
    </citation>
    <scope>NUCLEOTIDE SEQUENCE [LARGE SCALE GENOMIC DNA]</scope>
    <source>
        <strain evidence="2 3">Mlax316</strain>
    </source>
</reference>
<proteinExistence type="predicted"/>
<dbReference type="PANTHER" id="PTHR13464:SF0">
    <property type="entry name" value="SAP30-BINDING PROTEIN"/>
    <property type="match status" value="1"/>
</dbReference>
<organism evidence="2 3">
    <name type="scientific">Monilinia laxa</name>
    <name type="common">Brown rot fungus</name>
    <name type="synonym">Sclerotinia laxa</name>
    <dbReference type="NCBI Taxonomy" id="61186"/>
    <lineage>
        <taxon>Eukaryota</taxon>
        <taxon>Fungi</taxon>
        <taxon>Dikarya</taxon>
        <taxon>Ascomycota</taxon>
        <taxon>Pezizomycotina</taxon>
        <taxon>Leotiomycetes</taxon>
        <taxon>Helotiales</taxon>
        <taxon>Sclerotiniaceae</taxon>
        <taxon>Monilinia</taxon>
    </lineage>
</organism>
<dbReference type="EMBL" id="VIGI01000003">
    <property type="protein sequence ID" value="KAB8302788.1"/>
    <property type="molecule type" value="Genomic_DNA"/>
</dbReference>
<feature type="compositionally biased region" description="Low complexity" evidence="1">
    <location>
        <begin position="22"/>
        <end position="39"/>
    </location>
</feature>
<feature type="region of interest" description="Disordered" evidence="1">
    <location>
        <begin position="219"/>
        <end position="288"/>
    </location>
</feature>
<feature type="compositionally biased region" description="Basic and acidic residues" evidence="1">
    <location>
        <begin position="40"/>
        <end position="52"/>
    </location>
</feature>
<feature type="region of interest" description="Disordered" evidence="1">
    <location>
        <begin position="1"/>
        <end position="104"/>
    </location>
</feature>
<evidence type="ECO:0000313" key="3">
    <source>
        <dbReference type="Proteomes" id="UP000326757"/>
    </source>
</evidence>
<protein>
    <recommendedName>
        <fullName evidence="4">HCNGP-like protein</fullName>
    </recommendedName>
</protein>
<dbReference type="InterPro" id="IPR012479">
    <property type="entry name" value="SAP30BP"/>
</dbReference>
<gene>
    <name evidence="2" type="ORF">EYC80_006133</name>
</gene>
<evidence type="ECO:0000256" key="1">
    <source>
        <dbReference type="SAM" id="MobiDB-lite"/>
    </source>
</evidence>
<feature type="compositionally biased region" description="Acidic residues" evidence="1">
    <location>
        <begin position="84"/>
        <end position="97"/>
    </location>
</feature>
<dbReference type="GO" id="GO:0005634">
    <property type="term" value="C:nucleus"/>
    <property type="evidence" value="ECO:0007669"/>
    <property type="project" value="TreeGrafter"/>
</dbReference>
<evidence type="ECO:0008006" key="4">
    <source>
        <dbReference type="Google" id="ProtNLM"/>
    </source>
</evidence>
<feature type="compositionally biased region" description="Polar residues" evidence="1">
    <location>
        <begin position="235"/>
        <end position="260"/>
    </location>
</feature>
<dbReference type="Proteomes" id="UP000326757">
    <property type="component" value="Unassembled WGS sequence"/>
</dbReference>
<sequence length="343" mass="37694">MAGLLVDYGSSDEEGSVDIPQNSLDTSKDSLSNSSSTNDITKDVQQHVKEIPPTESLRTIELPNNPKLDAPLVGPQLGPAEATELPEPEDVMNEEQNGEPQSPYSANRALLRDLTLPTVPNYDIPPSPPGSPAASTNAKFKHFLELKKQGTHFNEKLAKSAALRNPSLMQKLMDFADIDEAEQYATTLPKDLWDPVGFPEYAHKEELAKSQQKILKEREERKARGQRGALDFVPATTSGDASRSGTPSATGINGKGQQSAAERIMAGLDRGKSNSPHTQGVKRKTSKLDGSSFGLDGDLLWIFESLPYLDITYMNRMNETPRHLETRYFHYHRAVGKALTGIR</sequence>
<keyword evidence="3" id="KW-1185">Reference proteome</keyword>
<comment type="caution">
    <text evidence="2">The sequence shown here is derived from an EMBL/GenBank/DDBJ whole genome shotgun (WGS) entry which is preliminary data.</text>
</comment>
<feature type="region of interest" description="Disordered" evidence="1">
    <location>
        <begin position="117"/>
        <end position="136"/>
    </location>
</feature>
<dbReference type="OrthoDB" id="1714508at2759"/>
<dbReference type="GO" id="GO:0006355">
    <property type="term" value="P:regulation of DNA-templated transcription"/>
    <property type="evidence" value="ECO:0007669"/>
    <property type="project" value="InterPro"/>
</dbReference>